<evidence type="ECO:0000313" key="2">
    <source>
        <dbReference type="EMBL" id="GAA4089359.1"/>
    </source>
</evidence>
<proteinExistence type="predicted"/>
<keyword evidence="3" id="KW-1185">Reference proteome</keyword>
<dbReference type="Pfam" id="PF04149">
    <property type="entry name" value="DUF397"/>
    <property type="match status" value="1"/>
</dbReference>
<dbReference type="EMBL" id="BAAAZG010000044">
    <property type="protein sequence ID" value="GAA4089359.1"/>
    <property type="molecule type" value="Genomic_DNA"/>
</dbReference>
<sequence>MRQAPPATFTEGCWMADRPSSRSRLAWRKSGASQEGDECVEVAAHEDRVLVRDSRDRSGGMLVLEPTQWRALLHHIKNGDAEPR</sequence>
<accession>A0ABP7WHR4</accession>
<protein>
    <recommendedName>
        <fullName evidence="1">DUF397 domain-containing protein</fullName>
    </recommendedName>
</protein>
<feature type="domain" description="DUF397" evidence="1">
    <location>
        <begin position="25"/>
        <end position="77"/>
    </location>
</feature>
<evidence type="ECO:0000313" key="3">
    <source>
        <dbReference type="Proteomes" id="UP001500683"/>
    </source>
</evidence>
<organism evidence="2 3">
    <name type="scientific">Actinomadura miaoliensis</name>
    <dbReference type="NCBI Taxonomy" id="430685"/>
    <lineage>
        <taxon>Bacteria</taxon>
        <taxon>Bacillati</taxon>
        <taxon>Actinomycetota</taxon>
        <taxon>Actinomycetes</taxon>
        <taxon>Streptosporangiales</taxon>
        <taxon>Thermomonosporaceae</taxon>
        <taxon>Actinomadura</taxon>
    </lineage>
</organism>
<comment type="caution">
    <text evidence="2">The sequence shown here is derived from an EMBL/GenBank/DDBJ whole genome shotgun (WGS) entry which is preliminary data.</text>
</comment>
<gene>
    <name evidence="2" type="ORF">GCM10022214_57500</name>
</gene>
<dbReference type="InterPro" id="IPR007278">
    <property type="entry name" value="DUF397"/>
</dbReference>
<evidence type="ECO:0000259" key="1">
    <source>
        <dbReference type="Pfam" id="PF04149"/>
    </source>
</evidence>
<name>A0ABP7WHR4_9ACTN</name>
<reference evidence="3" key="1">
    <citation type="journal article" date="2019" name="Int. J. Syst. Evol. Microbiol.">
        <title>The Global Catalogue of Microorganisms (GCM) 10K type strain sequencing project: providing services to taxonomists for standard genome sequencing and annotation.</title>
        <authorList>
            <consortium name="The Broad Institute Genomics Platform"/>
            <consortium name="The Broad Institute Genome Sequencing Center for Infectious Disease"/>
            <person name="Wu L."/>
            <person name="Ma J."/>
        </authorList>
    </citation>
    <scope>NUCLEOTIDE SEQUENCE [LARGE SCALE GENOMIC DNA]</scope>
    <source>
        <strain evidence="3">JCM 16702</strain>
    </source>
</reference>
<dbReference type="Proteomes" id="UP001500683">
    <property type="component" value="Unassembled WGS sequence"/>
</dbReference>